<accession>A3U5E2</accession>
<sequence>MKINTMTPRIETLKPTVLVGMHNTMSIAANTTQQLWQRFMPKHKSILNRGDAILYSAEVYPSVDYFKSYNPEAEFQKWAAVAVHSSQSIPETMDMLMVQGDYAVFTYTGLASDVYKAYQFIYSKWLPASKYKLSNRPHFAKMDSTYNPNDPSSQEELWIPIQLKE</sequence>
<dbReference type="InterPro" id="IPR029441">
    <property type="entry name" value="Cass2"/>
</dbReference>
<dbReference type="HOGENOM" id="CLU_108864_0_0_10"/>
<feature type="domain" description="AraC effector-binding" evidence="1">
    <location>
        <begin position="6"/>
        <end position="162"/>
    </location>
</feature>
<evidence type="ECO:0000313" key="2">
    <source>
        <dbReference type="EMBL" id="EAP87459.1"/>
    </source>
</evidence>
<dbReference type="Pfam" id="PF14526">
    <property type="entry name" value="Cass2"/>
    <property type="match status" value="1"/>
</dbReference>
<dbReference type="Proteomes" id="UP000002297">
    <property type="component" value="Chromosome"/>
</dbReference>
<dbReference type="SUPFAM" id="SSF55136">
    <property type="entry name" value="Probable bacterial effector-binding domain"/>
    <property type="match status" value="1"/>
</dbReference>
<name>A3U5E2_CROAH</name>
<dbReference type="STRING" id="216432.CA2559_01850"/>
<keyword evidence="3" id="KW-1185">Reference proteome</keyword>
<dbReference type="SMART" id="SM00871">
    <property type="entry name" value="AraC_E_bind"/>
    <property type="match status" value="1"/>
</dbReference>
<dbReference type="InterPro" id="IPR011256">
    <property type="entry name" value="Reg_factor_effector_dom_sf"/>
</dbReference>
<dbReference type="InterPro" id="IPR010499">
    <property type="entry name" value="AraC_E-bd"/>
</dbReference>
<dbReference type="KEGG" id="cat:CA2559_01850"/>
<organism evidence="2 3">
    <name type="scientific">Croceibacter atlanticus (strain ATCC BAA-628 / JCM 21780 / CIP 108009 / IAM 15332 / KCTC 12090 / HTCC2559)</name>
    <dbReference type="NCBI Taxonomy" id="216432"/>
    <lineage>
        <taxon>Bacteria</taxon>
        <taxon>Pseudomonadati</taxon>
        <taxon>Bacteroidota</taxon>
        <taxon>Flavobacteriia</taxon>
        <taxon>Flavobacteriales</taxon>
        <taxon>Flavobacteriaceae</taxon>
        <taxon>Croceibacter</taxon>
    </lineage>
</organism>
<dbReference type="AlphaFoldDB" id="A3U5E2"/>
<dbReference type="eggNOG" id="COG3708">
    <property type="taxonomic scope" value="Bacteria"/>
</dbReference>
<proteinExistence type="predicted"/>
<reference evidence="2 3" key="1">
    <citation type="journal article" date="2010" name="J. Bacteriol.">
        <title>The complete genome sequence of Croceibacter atlanticus HTCC2559T.</title>
        <authorList>
            <person name="Oh H.M."/>
            <person name="Kang I."/>
            <person name="Ferriera S."/>
            <person name="Giovannoni S.J."/>
            <person name="Cho J.C."/>
        </authorList>
    </citation>
    <scope>NUCLEOTIDE SEQUENCE [LARGE SCALE GENOMIC DNA]</scope>
    <source>
        <strain evidence="3">ATCC BAA-628 / HTCC2559 / KCTC 12090</strain>
    </source>
</reference>
<protein>
    <submittedName>
        <fullName evidence="2">Probable transcriptional regulator</fullName>
    </submittedName>
</protein>
<evidence type="ECO:0000259" key="1">
    <source>
        <dbReference type="SMART" id="SM00871"/>
    </source>
</evidence>
<dbReference type="Gene3D" id="3.20.80.10">
    <property type="entry name" value="Regulatory factor, effector binding domain"/>
    <property type="match status" value="1"/>
</dbReference>
<dbReference type="EMBL" id="CP002046">
    <property type="protein sequence ID" value="EAP87459.1"/>
    <property type="molecule type" value="Genomic_DNA"/>
</dbReference>
<evidence type="ECO:0000313" key="3">
    <source>
        <dbReference type="Proteomes" id="UP000002297"/>
    </source>
</evidence>
<gene>
    <name evidence="2" type="ordered locus">CA2559_01850</name>
</gene>